<keyword evidence="1" id="KW-0175">Coiled coil</keyword>
<dbReference type="InterPro" id="IPR023210">
    <property type="entry name" value="NADP_OxRdtase_dom"/>
</dbReference>
<keyword evidence="4" id="KW-1185">Reference proteome</keyword>
<sequence length="524" mass="55185">MSCADASDSCAAWASAGECSANPSFMRSSCALSCGTCCGDTIAGCSLLAEQELCVRHTQFMWKYCAGSCGRCQAAPPASEVCVDQELACASWAGRGDCGGVEDWCALSCATCEQSESVVTTADITLAAALPRPPIIYGTAWKGAHTGEAVVAAVRAGFRGIDTGGQPRHYDEAAVGEAIARLVDEGIAREDLWVQTKFTPEEWQDAATLPFEAGAAPEQQVAASVTASLRKLRMPYVDALILHSLDGREPATLLREWRALEAAHDAGHARWLGLSNIHSVATLARLHAAARIKPAVLQNAFWERSSFDADVRSWCAAQGVVYQGYRLMQAAGRLESWPGFSATAALNATSLSLWFALVGALGVLPLTGTSSHLSEAIAGVSLRVDAGTVQRLRPTEDLGGALGGGSVAEVQAHVAKLDAANRLVSALQAQVTTLQARVAELERRPKLGECNFTGTNIRKLLSAAELKAGGLVSGLKTTGYSCSEAKAAGYTPSECHIGGFSFEEGRGAGFKHNASYWDRVKSWG</sequence>
<dbReference type="GeneID" id="17265222"/>
<evidence type="ECO:0000256" key="1">
    <source>
        <dbReference type="SAM" id="Coils"/>
    </source>
</evidence>
<dbReference type="AlphaFoldDB" id="A0A0D3J842"/>
<dbReference type="PaxDb" id="2903-EOD19677"/>
<dbReference type="PROSITE" id="PS51670">
    <property type="entry name" value="SHKT"/>
    <property type="match status" value="1"/>
</dbReference>
<evidence type="ECO:0000313" key="4">
    <source>
        <dbReference type="Proteomes" id="UP000013827"/>
    </source>
</evidence>
<dbReference type="SMART" id="SM00254">
    <property type="entry name" value="ShKT"/>
    <property type="match status" value="3"/>
</dbReference>
<dbReference type="PANTHER" id="PTHR43827">
    <property type="entry name" value="2,5-DIKETO-D-GLUCONIC ACID REDUCTASE"/>
    <property type="match status" value="1"/>
</dbReference>
<reference evidence="3" key="2">
    <citation type="submission" date="2024-10" db="UniProtKB">
        <authorList>
            <consortium name="EnsemblProtists"/>
        </authorList>
    </citation>
    <scope>IDENTIFICATION</scope>
</reference>
<dbReference type="eggNOG" id="KOG1577">
    <property type="taxonomic scope" value="Eukaryota"/>
</dbReference>
<name>A0A0D3J842_EMIH1</name>
<dbReference type="Pfam" id="PF01549">
    <property type="entry name" value="ShK"/>
    <property type="match status" value="3"/>
</dbReference>
<feature type="coiled-coil region" evidence="1">
    <location>
        <begin position="417"/>
        <end position="444"/>
    </location>
</feature>
<dbReference type="Gene3D" id="3.20.20.100">
    <property type="entry name" value="NADP-dependent oxidoreductase domain"/>
    <property type="match status" value="1"/>
</dbReference>
<evidence type="ECO:0000259" key="2">
    <source>
        <dbReference type="PROSITE" id="PS51670"/>
    </source>
</evidence>
<evidence type="ECO:0000313" key="3">
    <source>
        <dbReference type="EnsemblProtists" id="EOD19677"/>
    </source>
</evidence>
<protein>
    <recommendedName>
        <fullName evidence="2">ShKT domain-containing protein</fullName>
    </recommendedName>
</protein>
<reference evidence="4" key="1">
    <citation type="journal article" date="2013" name="Nature">
        <title>Pan genome of the phytoplankton Emiliania underpins its global distribution.</title>
        <authorList>
            <person name="Read B.A."/>
            <person name="Kegel J."/>
            <person name="Klute M.J."/>
            <person name="Kuo A."/>
            <person name="Lefebvre S.C."/>
            <person name="Maumus F."/>
            <person name="Mayer C."/>
            <person name="Miller J."/>
            <person name="Monier A."/>
            <person name="Salamov A."/>
            <person name="Young J."/>
            <person name="Aguilar M."/>
            <person name="Claverie J.M."/>
            <person name="Frickenhaus S."/>
            <person name="Gonzalez K."/>
            <person name="Herman E.K."/>
            <person name="Lin Y.C."/>
            <person name="Napier J."/>
            <person name="Ogata H."/>
            <person name="Sarno A.F."/>
            <person name="Shmutz J."/>
            <person name="Schroeder D."/>
            <person name="de Vargas C."/>
            <person name="Verret F."/>
            <person name="von Dassow P."/>
            <person name="Valentin K."/>
            <person name="Van de Peer Y."/>
            <person name="Wheeler G."/>
            <person name="Dacks J.B."/>
            <person name="Delwiche C.F."/>
            <person name="Dyhrman S.T."/>
            <person name="Glockner G."/>
            <person name="John U."/>
            <person name="Richards T."/>
            <person name="Worden A.Z."/>
            <person name="Zhang X."/>
            <person name="Grigoriev I.V."/>
            <person name="Allen A.E."/>
            <person name="Bidle K."/>
            <person name="Borodovsky M."/>
            <person name="Bowler C."/>
            <person name="Brownlee C."/>
            <person name="Cock J.M."/>
            <person name="Elias M."/>
            <person name="Gladyshev V.N."/>
            <person name="Groth M."/>
            <person name="Guda C."/>
            <person name="Hadaegh A."/>
            <person name="Iglesias-Rodriguez M.D."/>
            <person name="Jenkins J."/>
            <person name="Jones B.M."/>
            <person name="Lawson T."/>
            <person name="Leese F."/>
            <person name="Lindquist E."/>
            <person name="Lobanov A."/>
            <person name="Lomsadze A."/>
            <person name="Malik S.B."/>
            <person name="Marsh M.E."/>
            <person name="Mackinder L."/>
            <person name="Mock T."/>
            <person name="Mueller-Roeber B."/>
            <person name="Pagarete A."/>
            <person name="Parker M."/>
            <person name="Probert I."/>
            <person name="Quesneville H."/>
            <person name="Raines C."/>
            <person name="Rensing S.A."/>
            <person name="Riano-Pachon D.M."/>
            <person name="Richier S."/>
            <person name="Rokitta S."/>
            <person name="Shiraiwa Y."/>
            <person name="Soanes D.M."/>
            <person name="van der Giezen M."/>
            <person name="Wahlund T.M."/>
            <person name="Williams B."/>
            <person name="Wilson W."/>
            <person name="Wolfe G."/>
            <person name="Wurch L.L."/>
        </authorList>
    </citation>
    <scope>NUCLEOTIDE SEQUENCE</scope>
</reference>
<accession>A0A0D3J842</accession>
<dbReference type="EnsemblProtists" id="EOD19677">
    <property type="protein sequence ID" value="EOD19677"/>
    <property type="gene ID" value="EMIHUDRAFT_242790"/>
</dbReference>
<dbReference type="Proteomes" id="UP000013827">
    <property type="component" value="Unassembled WGS sequence"/>
</dbReference>
<dbReference type="HOGENOM" id="CLU_039462_0_0_1"/>
<dbReference type="InterPro" id="IPR003582">
    <property type="entry name" value="ShKT_dom"/>
</dbReference>
<dbReference type="SUPFAM" id="SSF51430">
    <property type="entry name" value="NAD(P)-linked oxidoreductase"/>
    <property type="match status" value="1"/>
</dbReference>
<dbReference type="RefSeq" id="XP_005772106.1">
    <property type="nucleotide sequence ID" value="XM_005772049.1"/>
</dbReference>
<dbReference type="KEGG" id="ehx:EMIHUDRAFT_242790"/>
<dbReference type="Pfam" id="PF00248">
    <property type="entry name" value="Aldo_ket_red"/>
    <property type="match status" value="1"/>
</dbReference>
<dbReference type="InterPro" id="IPR020471">
    <property type="entry name" value="AKR"/>
</dbReference>
<organism evidence="3 4">
    <name type="scientific">Emiliania huxleyi (strain CCMP1516)</name>
    <dbReference type="NCBI Taxonomy" id="280463"/>
    <lineage>
        <taxon>Eukaryota</taxon>
        <taxon>Haptista</taxon>
        <taxon>Haptophyta</taxon>
        <taxon>Prymnesiophyceae</taxon>
        <taxon>Isochrysidales</taxon>
        <taxon>Noelaerhabdaceae</taxon>
        <taxon>Emiliania</taxon>
    </lineage>
</organism>
<feature type="domain" description="ShKT" evidence="2">
    <location>
        <begin position="3"/>
        <end position="37"/>
    </location>
</feature>
<dbReference type="PANTHER" id="PTHR43827:SF8">
    <property type="entry name" value="ALDO_KETO REDUCTASE FAMILY PROTEIN"/>
    <property type="match status" value="1"/>
</dbReference>
<proteinExistence type="predicted"/>
<dbReference type="InterPro" id="IPR036812">
    <property type="entry name" value="NAD(P)_OxRdtase_dom_sf"/>
</dbReference>
<dbReference type="GO" id="GO:0016491">
    <property type="term" value="F:oxidoreductase activity"/>
    <property type="evidence" value="ECO:0007669"/>
    <property type="project" value="InterPro"/>
</dbReference>